<protein>
    <submittedName>
        <fullName evidence="1">Uncharacterized protein</fullName>
    </submittedName>
</protein>
<dbReference type="AlphaFoldDB" id="A0AB33BZB7"/>
<accession>A0AB33BZB7</accession>
<proteinExistence type="predicted"/>
<reference evidence="1 2" key="1">
    <citation type="journal article" date="2018" name="Harmful Algae">
        <title>The highly heterogeneous methylated genomes and diverse restriction-modification systems of bloom-forming Microcystis.</title>
        <authorList>
            <person name="Zhao L."/>
            <person name="Song Y."/>
            <person name="Li L."/>
            <person name="Gan N."/>
            <person name="Brand J.J."/>
            <person name="Song L."/>
        </authorList>
    </citation>
    <scope>NUCLEOTIDE SEQUENCE [LARGE SCALE GENOMIC DNA]</scope>
    <source>
        <strain evidence="1 2">PCC 7806SL</strain>
    </source>
</reference>
<evidence type="ECO:0000313" key="2">
    <source>
        <dbReference type="Proteomes" id="UP000192439"/>
    </source>
</evidence>
<organism evidence="1 2">
    <name type="scientific">Microcystis aeruginosa PCC 7806SL</name>
    <dbReference type="NCBI Taxonomy" id="1903187"/>
    <lineage>
        <taxon>Bacteria</taxon>
        <taxon>Bacillati</taxon>
        <taxon>Cyanobacteriota</taxon>
        <taxon>Cyanophyceae</taxon>
        <taxon>Oscillatoriophycideae</taxon>
        <taxon>Chroococcales</taxon>
        <taxon>Microcystaceae</taxon>
        <taxon>Microcystis</taxon>
    </lineage>
</organism>
<dbReference type="EMBL" id="CP020771">
    <property type="protein sequence ID" value="ARI84590.1"/>
    <property type="molecule type" value="Genomic_DNA"/>
</dbReference>
<sequence>MQIPLDQLSKLRKLKFFVTWYGSIGGHKSTKSLSGKRFN</sequence>
<dbReference type="Proteomes" id="UP000192439">
    <property type="component" value="Chromosome"/>
</dbReference>
<name>A0AB33BZB7_MICA7</name>
<keyword evidence="2" id="KW-1185">Reference proteome</keyword>
<evidence type="ECO:0000313" key="1">
    <source>
        <dbReference type="EMBL" id="ARI84590.1"/>
    </source>
</evidence>
<gene>
    <name evidence="1" type="ORF">BH695_5311</name>
</gene>